<evidence type="ECO:0000256" key="3">
    <source>
        <dbReference type="ARBA" id="ARBA00023163"/>
    </source>
</evidence>
<dbReference type="SMART" id="SM00342">
    <property type="entry name" value="HTH_ARAC"/>
    <property type="match status" value="1"/>
</dbReference>
<keyword evidence="3" id="KW-0804">Transcription</keyword>
<dbReference type="CDD" id="cd06976">
    <property type="entry name" value="cupin_MtlR-like_N"/>
    <property type="match status" value="1"/>
</dbReference>
<dbReference type="EMBL" id="LT629746">
    <property type="protein sequence ID" value="SDT34376.1"/>
    <property type="molecule type" value="Genomic_DNA"/>
</dbReference>
<evidence type="ECO:0000313" key="6">
    <source>
        <dbReference type="EMBL" id="SDT34376.1"/>
    </source>
</evidence>
<organism evidence="6 7">
    <name type="scientific">Pseudomonas lini</name>
    <dbReference type="NCBI Taxonomy" id="163011"/>
    <lineage>
        <taxon>Bacteria</taxon>
        <taxon>Pseudomonadati</taxon>
        <taxon>Pseudomonadota</taxon>
        <taxon>Gammaproteobacteria</taxon>
        <taxon>Pseudomonadales</taxon>
        <taxon>Pseudomonadaceae</taxon>
        <taxon>Pseudomonas</taxon>
    </lineage>
</organism>
<name>A0A0J6HNG8_9PSED</name>
<reference evidence="6" key="1">
    <citation type="submission" date="2016-10" db="EMBL/GenBank/DDBJ databases">
        <authorList>
            <person name="de Groot N.N."/>
        </authorList>
    </citation>
    <scope>NUCLEOTIDE SEQUENCE [LARGE SCALE GENOMIC DNA]</scope>
    <source>
        <strain evidence="6">BS3782</strain>
    </source>
</reference>
<dbReference type="Pfam" id="PF02311">
    <property type="entry name" value="AraC_binding"/>
    <property type="match status" value="1"/>
</dbReference>
<keyword evidence="2 6" id="KW-0238">DNA-binding</keyword>
<dbReference type="Proteomes" id="UP000434925">
    <property type="component" value="Unassembled WGS sequence"/>
</dbReference>
<dbReference type="InterPro" id="IPR003313">
    <property type="entry name" value="AraC-bd"/>
</dbReference>
<feature type="domain" description="HTH araC/xylS-type" evidence="4">
    <location>
        <begin position="194"/>
        <end position="292"/>
    </location>
</feature>
<keyword evidence="7" id="KW-1185">Reference proteome</keyword>
<proteinExistence type="predicted"/>
<dbReference type="EMBL" id="VZPO01000002">
    <property type="protein sequence ID" value="KAB0507377.1"/>
    <property type="molecule type" value="Genomic_DNA"/>
</dbReference>
<reference evidence="5 8" key="3">
    <citation type="submission" date="2019-09" db="EMBL/GenBank/DDBJ databases">
        <title>Draft genome sequences of 48 bacterial type strains from the CCUG.</title>
        <authorList>
            <person name="Tunovic T."/>
            <person name="Pineiro-Iglesias B."/>
            <person name="Unosson C."/>
            <person name="Inganas E."/>
            <person name="Ohlen M."/>
            <person name="Cardew S."/>
            <person name="Jensie-Markopoulos S."/>
            <person name="Salva-Serra F."/>
            <person name="Jaen-Luchoro D."/>
            <person name="Karlsson R."/>
            <person name="Svensson-Stadler L."/>
            <person name="Chun J."/>
            <person name="Moore E."/>
        </authorList>
    </citation>
    <scope>NUCLEOTIDE SEQUENCE [LARGE SCALE GENOMIC DNA]</scope>
    <source>
        <strain evidence="5 8">CCUG 51522</strain>
    </source>
</reference>
<dbReference type="PANTHER" id="PTHR43280:SF27">
    <property type="entry name" value="TRANSCRIPTIONAL REGULATOR MTLR"/>
    <property type="match status" value="1"/>
</dbReference>
<evidence type="ECO:0000256" key="1">
    <source>
        <dbReference type="ARBA" id="ARBA00023015"/>
    </source>
</evidence>
<dbReference type="Proteomes" id="UP000182814">
    <property type="component" value="Chromosome I"/>
</dbReference>
<accession>A0A0J6HNG8</accession>
<dbReference type="Pfam" id="PF12833">
    <property type="entry name" value="HTH_18"/>
    <property type="match status" value="1"/>
</dbReference>
<dbReference type="PATRIC" id="fig|163011.3.peg.1513"/>
<dbReference type="InterPro" id="IPR018060">
    <property type="entry name" value="HTH_AraC"/>
</dbReference>
<protein>
    <submittedName>
        <fullName evidence="5">AraC family transcriptional regulator</fullName>
    </submittedName>
    <submittedName>
        <fullName evidence="6">AraC-type DNA-binding protein</fullName>
    </submittedName>
</protein>
<dbReference type="PROSITE" id="PS01124">
    <property type="entry name" value="HTH_ARAC_FAMILY_2"/>
    <property type="match status" value="1"/>
</dbReference>
<dbReference type="SUPFAM" id="SSF46689">
    <property type="entry name" value="Homeodomain-like"/>
    <property type="match status" value="2"/>
</dbReference>
<sequence length="301" mass="34478">MNHHVTADKPPALEVILNEPQHSFRWYEHDYPFDLARWNHHPEFEIHLIREGSGRLLAGDYIGLFEAGHVALIGPGLPHDWISDLGKGEVIAGRDVVLQFDGQMLMQLRDKVPELSELQSLFRQAAQGIQFHGVTRKKAARLLEDMGQCEGLQRLCLFLSLLQLLASAPESERQTLASLQYAPMLDALTAQRMSIVFDYILNDLADELRMSVIAQRLDMNEPAFSKFFKRATGHTFVDLTRKLRVQRACRLLVQSSFSVADICFEVGYANLSNFNRHFRHEMQETPSQYRQRLQRVVAVSH</sequence>
<evidence type="ECO:0000259" key="4">
    <source>
        <dbReference type="PROSITE" id="PS01124"/>
    </source>
</evidence>
<dbReference type="GO" id="GO:0043565">
    <property type="term" value="F:sequence-specific DNA binding"/>
    <property type="evidence" value="ECO:0007669"/>
    <property type="project" value="InterPro"/>
</dbReference>
<evidence type="ECO:0000313" key="8">
    <source>
        <dbReference type="Proteomes" id="UP000434925"/>
    </source>
</evidence>
<dbReference type="PROSITE" id="PS00041">
    <property type="entry name" value="HTH_ARAC_FAMILY_1"/>
    <property type="match status" value="1"/>
</dbReference>
<dbReference type="Gene3D" id="1.10.10.60">
    <property type="entry name" value="Homeodomain-like"/>
    <property type="match status" value="2"/>
</dbReference>
<evidence type="ECO:0000256" key="2">
    <source>
        <dbReference type="ARBA" id="ARBA00023125"/>
    </source>
</evidence>
<dbReference type="RefSeq" id="WP_038983168.1">
    <property type="nucleotide sequence ID" value="NZ_JABTYG010000001.1"/>
</dbReference>
<keyword evidence="1" id="KW-0805">Transcription regulation</keyword>
<dbReference type="InterPro" id="IPR009057">
    <property type="entry name" value="Homeodomain-like_sf"/>
</dbReference>
<dbReference type="PANTHER" id="PTHR43280">
    <property type="entry name" value="ARAC-FAMILY TRANSCRIPTIONAL REGULATOR"/>
    <property type="match status" value="1"/>
</dbReference>
<evidence type="ECO:0000313" key="7">
    <source>
        <dbReference type="Proteomes" id="UP000182814"/>
    </source>
</evidence>
<dbReference type="InterPro" id="IPR037923">
    <property type="entry name" value="HTH-like"/>
</dbReference>
<reference evidence="7" key="2">
    <citation type="submission" date="2016-10" db="EMBL/GenBank/DDBJ databases">
        <authorList>
            <person name="Varghese N."/>
            <person name="Submissions S."/>
        </authorList>
    </citation>
    <scope>NUCLEOTIDE SEQUENCE [LARGE SCALE GENOMIC DNA]</scope>
    <source>
        <strain evidence="7">BS3782</strain>
    </source>
</reference>
<dbReference type="GO" id="GO:0009893">
    <property type="term" value="P:positive regulation of metabolic process"/>
    <property type="evidence" value="ECO:0007669"/>
    <property type="project" value="UniProtKB-ARBA"/>
</dbReference>
<dbReference type="AlphaFoldDB" id="A0A0J6HNG8"/>
<dbReference type="GO" id="GO:0003700">
    <property type="term" value="F:DNA-binding transcription factor activity"/>
    <property type="evidence" value="ECO:0007669"/>
    <property type="project" value="InterPro"/>
</dbReference>
<evidence type="ECO:0000313" key="5">
    <source>
        <dbReference type="EMBL" id="KAB0507377.1"/>
    </source>
</evidence>
<dbReference type="InterPro" id="IPR018062">
    <property type="entry name" value="HTH_AraC-typ_CS"/>
</dbReference>
<gene>
    <name evidence="5" type="ORF">F7R14_05895</name>
    <name evidence="6" type="ORF">SAMN04490191_4026</name>
</gene>
<dbReference type="SUPFAM" id="SSF51215">
    <property type="entry name" value="Regulatory protein AraC"/>
    <property type="match status" value="1"/>
</dbReference>